<evidence type="ECO:0000313" key="3">
    <source>
        <dbReference type="Proteomes" id="UP000008021"/>
    </source>
</evidence>
<reference evidence="2" key="1">
    <citation type="submission" date="2015-04" db="UniProtKB">
        <authorList>
            <consortium name="EnsemblPlants"/>
        </authorList>
    </citation>
    <scope>IDENTIFICATION</scope>
</reference>
<organism evidence="2">
    <name type="scientific">Oryza meridionalis</name>
    <dbReference type="NCBI Taxonomy" id="40149"/>
    <lineage>
        <taxon>Eukaryota</taxon>
        <taxon>Viridiplantae</taxon>
        <taxon>Streptophyta</taxon>
        <taxon>Embryophyta</taxon>
        <taxon>Tracheophyta</taxon>
        <taxon>Spermatophyta</taxon>
        <taxon>Magnoliopsida</taxon>
        <taxon>Liliopsida</taxon>
        <taxon>Poales</taxon>
        <taxon>Poaceae</taxon>
        <taxon>BOP clade</taxon>
        <taxon>Oryzoideae</taxon>
        <taxon>Oryzeae</taxon>
        <taxon>Oryzinae</taxon>
        <taxon>Oryza</taxon>
    </lineage>
</organism>
<dbReference type="Proteomes" id="UP000008021">
    <property type="component" value="Chromosome 8"/>
</dbReference>
<dbReference type="STRING" id="40149.A0A0E0EII0"/>
<keyword evidence="3" id="KW-1185">Reference proteome</keyword>
<proteinExistence type="predicted"/>
<dbReference type="Gramene" id="OMERI08G04430.1">
    <property type="protein sequence ID" value="OMERI08G04430.1"/>
    <property type="gene ID" value="OMERI08G04430"/>
</dbReference>
<dbReference type="HOGENOM" id="CLU_2030452_0_0_1"/>
<dbReference type="AlphaFoldDB" id="A0A0E0EII0"/>
<reference evidence="2" key="2">
    <citation type="submission" date="2018-05" db="EMBL/GenBank/DDBJ databases">
        <title>OmerRS3 (Oryza meridionalis Reference Sequence Version 3).</title>
        <authorList>
            <person name="Zhang J."/>
            <person name="Kudrna D."/>
            <person name="Lee S."/>
            <person name="Talag J."/>
            <person name="Welchert J."/>
            <person name="Wing R.A."/>
        </authorList>
    </citation>
    <scope>NUCLEOTIDE SEQUENCE [LARGE SCALE GENOMIC DNA]</scope>
    <source>
        <strain evidence="2">cv. OR44</strain>
    </source>
</reference>
<feature type="region of interest" description="Disordered" evidence="1">
    <location>
        <begin position="1"/>
        <end position="38"/>
    </location>
</feature>
<protein>
    <submittedName>
        <fullName evidence="2">Uncharacterized protein</fullName>
    </submittedName>
</protein>
<name>A0A0E0EII0_9ORYZ</name>
<evidence type="ECO:0000313" key="2">
    <source>
        <dbReference type="EnsemblPlants" id="OMERI08G04430.1"/>
    </source>
</evidence>
<sequence length="122" mass="13215">MERTQEDDERLTVPLLEPKPAINGARDSNEEEEEEVECGGSLGRRVLVESKSVVGPSICARFSTVGVTVISQAFIGHIGATELAPTHSSPPSSCASATASSYACYFWPRALTVINEKIQEYR</sequence>
<dbReference type="EnsemblPlants" id="OMERI08G04430.1">
    <property type="protein sequence ID" value="OMERI08G04430.1"/>
    <property type="gene ID" value="OMERI08G04430"/>
</dbReference>
<evidence type="ECO:0000256" key="1">
    <source>
        <dbReference type="SAM" id="MobiDB-lite"/>
    </source>
</evidence>
<accession>A0A0E0EII0</accession>